<dbReference type="Pfam" id="PF04699">
    <property type="entry name" value="P16-Arc"/>
    <property type="match status" value="1"/>
</dbReference>
<evidence type="ECO:0000256" key="6">
    <source>
        <dbReference type="ARBA" id="ARBA00022989"/>
    </source>
</evidence>
<dbReference type="GO" id="GO:0016020">
    <property type="term" value="C:membrane"/>
    <property type="evidence" value="ECO:0007669"/>
    <property type="project" value="UniProtKB-SubCell"/>
</dbReference>
<evidence type="ECO:0000256" key="10">
    <source>
        <dbReference type="SAM" id="Phobius"/>
    </source>
</evidence>
<dbReference type="Proteomes" id="UP000307173">
    <property type="component" value="Unassembled WGS sequence"/>
</dbReference>
<feature type="transmembrane region" description="Helical" evidence="10">
    <location>
        <begin position="1398"/>
        <end position="1418"/>
    </location>
</feature>
<comment type="similarity">
    <text evidence="3">Belongs to the ARPC5 family.</text>
</comment>
<comment type="caution">
    <text evidence="12">The sequence shown here is derived from an EMBL/GenBank/DDBJ whole genome shotgun (WGS) entry which is preliminary data.</text>
</comment>
<dbReference type="GO" id="GO:0055085">
    <property type="term" value="P:transmembrane transport"/>
    <property type="evidence" value="ECO:0007669"/>
    <property type="project" value="InterPro"/>
</dbReference>
<dbReference type="PROSITE" id="PS50211">
    <property type="entry name" value="DENN"/>
    <property type="match status" value="1"/>
</dbReference>
<dbReference type="InterPro" id="IPR036743">
    <property type="entry name" value="ARPC5_sf"/>
</dbReference>
<evidence type="ECO:0000256" key="4">
    <source>
        <dbReference type="ARBA" id="ARBA00022490"/>
    </source>
</evidence>
<protein>
    <recommendedName>
        <fullName evidence="11">UDENN domain-containing protein</fullName>
    </recommendedName>
</protein>
<name>A0A4T0WY91_9ASCO</name>
<dbReference type="EMBL" id="SELW01000582">
    <property type="protein sequence ID" value="TID20345.1"/>
    <property type="molecule type" value="Genomic_DNA"/>
</dbReference>
<keyword evidence="13" id="KW-1185">Reference proteome</keyword>
<dbReference type="InterPro" id="IPR004776">
    <property type="entry name" value="Mem_transp_PIN-like"/>
</dbReference>
<dbReference type="GO" id="GO:0005885">
    <property type="term" value="C:Arp2/3 protein complex"/>
    <property type="evidence" value="ECO:0007669"/>
    <property type="project" value="InterPro"/>
</dbReference>
<feature type="compositionally biased region" description="Basic residues" evidence="9">
    <location>
        <begin position="221"/>
        <end position="232"/>
    </location>
</feature>
<evidence type="ECO:0000256" key="2">
    <source>
        <dbReference type="ARBA" id="ARBA00004245"/>
    </source>
</evidence>
<accession>A0A4T0WY91</accession>
<feature type="transmembrane region" description="Helical" evidence="10">
    <location>
        <begin position="1439"/>
        <end position="1458"/>
    </location>
</feature>
<evidence type="ECO:0000313" key="13">
    <source>
        <dbReference type="Proteomes" id="UP000307173"/>
    </source>
</evidence>
<comment type="subcellular location">
    <subcellularLocation>
        <location evidence="2">Cytoplasm</location>
        <location evidence="2">Cytoskeleton</location>
    </subcellularLocation>
    <subcellularLocation>
        <location evidence="1">Membrane</location>
        <topology evidence="1">Multi-pass membrane protein</topology>
    </subcellularLocation>
</comment>
<dbReference type="InterPro" id="IPR018307">
    <property type="entry name" value="ABL9/DENND6_dom"/>
</dbReference>
<keyword evidence="7 10" id="KW-0472">Membrane</keyword>
<evidence type="ECO:0000256" key="9">
    <source>
        <dbReference type="SAM" id="MobiDB-lite"/>
    </source>
</evidence>
<dbReference type="Pfam" id="PF09794">
    <property type="entry name" value="Avl9"/>
    <property type="match status" value="1"/>
</dbReference>
<feature type="compositionally biased region" description="Basic and acidic residues" evidence="9">
    <location>
        <begin position="194"/>
        <end position="204"/>
    </location>
</feature>
<feature type="transmembrane region" description="Helical" evidence="10">
    <location>
        <begin position="1357"/>
        <end position="1378"/>
    </location>
</feature>
<dbReference type="GO" id="GO:0034314">
    <property type="term" value="P:Arp2/3 complex-mediated actin nucleation"/>
    <property type="evidence" value="ECO:0007669"/>
    <property type="project" value="InterPro"/>
</dbReference>
<dbReference type="GO" id="GO:0005783">
    <property type="term" value="C:endoplasmic reticulum"/>
    <property type="evidence" value="ECO:0007669"/>
    <property type="project" value="TreeGrafter"/>
</dbReference>
<evidence type="ECO:0000256" key="3">
    <source>
        <dbReference type="ARBA" id="ARBA00006084"/>
    </source>
</evidence>
<dbReference type="InterPro" id="IPR037516">
    <property type="entry name" value="Tripartite_DENN"/>
</dbReference>
<organism evidence="12 13">
    <name type="scientific">Pichia inconspicua</name>
    <dbReference type="NCBI Taxonomy" id="52247"/>
    <lineage>
        <taxon>Eukaryota</taxon>
        <taxon>Fungi</taxon>
        <taxon>Dikarya</taxon>
        <taxon>Ascomycota</taxon>
        <taxon>Saccharomycotina</taxon>
        <taxon>Pichiomycetes</taxon>
        <taxon>Pichiales</taxon>
        <taxon>Pichiaceae</taxon>
        <taxon>Pichia</taxon>
    </lineage>
</organism>
<dbReference type="PANTHER" id="PTHR31794:SF2">
    <property type="entry name" value="AUXIN EFFLUX TRANSPORTER FAMILY PROTEIN (EUROFUNG)"/>
    <property type="match status" value="1"/>
</dbReference>
<evidence type="ECO:0000256" key="7">
    <source>
        <dbReference type="ARBA" id="ARBA00023136"/>
    </source>
</evidence>
<feature type="transmembrane region" description="Helical" evidence="10">
    <location>
        <begin position="1504"/>
        <end position="1528"/>
    </location>
</feature>
<evidence type="ECO:0000259" key="11">
    <source>
        <dbReference type="PROSITE" id="PS50211"/>
    </source>
</evidence>
<dbReference type="InterPro" id="IPR006789">
    <property type="entry name" value="ARPC5"/>
</dbReference>
<evidence type="ECO:0000256" key="1">
    <source>
        <dbReference type="ARBA" id="ARBA00004141"/>
    </source>
</evidence>
<keyword evidence="6 10" id="KW-1133">Transmembrane helix</keyword>
<dbReference type="Pfam" id="PF03547">
    <property type="entry name" value="Mem_trans"/>
    <property type="match status" value="1"/>
</dbReference>
<sequence>MSTIDWRRIDVDQYDPENQYEQDDLPDLKPNVTIADINNLTQAIRGLIQRQEVVSGIMTLVEYAPYGAADDVREAFLKSVFELLTSAKLSDIPGVVKGLDLDTVDVVVKFVYSLMAKEWSLKQSGLFYRVKQICIDDTYRRYVHVRSSITVNMSDMDSKDASQFVIADSDSDREEDGKNVMPVEVVTKIEVEERNVTDIEKSPKDSTQISSKPMEQTLSKSQKKRLKKKNKNKGNIIMETGSDVSPIVEPEAKNVEFNDETHLEDNIVDNSVDLPTETEPVSDKQNTIETLAKTKPQESEIEENDHNTIEDTPSEEVVKIGDSPIKETELLDHDIVEGDLVQGNLVQNDLKQGDSTETDLMQGDSVNVNLVDVKVNEITQLVVNGEIGEDNTDIIFESSIPVTQVAISTQKDANNSFLASEQDAIIEEKSRKLPLVVATFEDETKDAMEEVPIEEISPVNENDSLSVSEEPVIVYRYAEVESKKERMKELTTNFVFGLAVVDFDHLSGPELQYWLDDDVINGIVSVEKKVSHFGKVWPYFPFQALPDGVHKFDETFTQFTLCYDELMESGVDLGIEKVRILSDNDTDNDGDDADGKVGILLEDPNQGVVTLFGCACIRQLDSRLLKEEKKRSVVQKSVVLITRAPMPVQMKEKLSIVTKSWFEQYNFEDLEILKLLYENLTNTYNKHGFSIEDDELYEDNVKKADSEKKVIRESDFFLGLNFQDVVIKLRRNLLVILKCLILSEYKILIFSKDLNVLSNTQYTLVALISNLILNMEDSGYPLLDKHLHEAKRKIQSLKSSDRLSMLKFLGLPLHVFGQGSFFQPYLTLQQISYLTNVNTKSFLVGSSNDILLDHKRDWFDIIVYLDEKEGGIFSSLFGGCKIEILNPSLKEVLNLSSEDKRFMDGVISAVENLQRKDGVVMEGESSSGSFSSKTINSNVSIDNELFMGGNDFIRNRIEDYIIGFLSSIKYDNYINYKGETQEGLWNYKNEIGKFNKSYVTAFKGSRVYKEWNAISEDELFSFFPPGHVIDIKSPESDSDKVEETRGKVCDRNKDIAMQLPELPSILSIQIPQYIFEASSTIVENGDRNGLSFKEIAFLTFQAVLQVFIICLSGYWASRSGLLSNEGIKVISKLNVDLFTPALIFSKLASSLSLKKLVEVILIPIFYALTTIVSLISAKCVSSWLSLTESETNFVTAMSVFGNSNSLPVSLTLALAYALPNLEWDDVIDDTPDKIASRGLIYLLIFQQLGQVLRWSWGYNKLLTRQPDEVIFYDNNDTENNIVERITTDMITMTSEDNFENEIEEENHDEEDHVEDRYEDYNEEHNFEHDGEENLLINEELAKFEHEESILIKIWNKFLNLMNPPLWAMLCSIIVASIPNIKYEFYEKNGFIQNTLSSAIRQLGSVSIPLILVVLGANLGPSSDIPRECPHYKRMILGSLLGRMVLPSLILLPIIVLSVKFIRLSILEDPIFLITSFLLITSPPAIQLSQICQLNELYQKEMAGVLFYGYAILTLPVTIVVVVTSIAALKWATPAQP</sequence>
<evidence type="ECO:0000313" key="12">
    <source>
        <dbReference type="EMBL" id="TID20345.1"/>
    </source>
</evidence>
<reference evidence="12 13" key="1">
    <citation type="journal article" date="2019" name="Front. Genet.">
        <title>Whole-Genome Sequencing of the Opportunistic Yeast Pathogen Candida inconspicua Uncovers Its Hybrid Origin.</title>
        <authorList>
            <person name="Mixao V."/>
            <person name="Hansen A.P."/>
            <person name="Saus E."/>
            <person name="Boekhout T."/>
            <person name="Lass-Florl C."/>
            <person name="Gabaldon T."/>
        </authorList>
    </citation>
    <scope>NUCLEOTIDE SEQUENCE [LARGE SCALE GENOMIC DNA]</scope>
    <source>
        <strain evidence="12 13">CBS 180</strain>
    </source>
</reference>
<proteinExistence type="inferred from homology"/>
<dbReference type="OrthoDB" id="2499604at2759"/>
<dbReference type="GO" id="GO:0030833">
    <property type="term" value="P:regulation of actin filament polymerization"/>
    <property type="evidence" value="ECO:0007669"/>
    <property type="project" value="InterPro"/>
</dbReference>
<gene>
    <name evidence="12" type="ORF">CANINC_003638</name>
</gene>
<keyword evidence="8" id="KW-0206">Cytoskeleton</keyword>
<feature type="region of interest" description="Disordered" evidence="9">
    <location>
        <begin position="194"/>
        <end position="237"/>
    </location>
</feature>
<keyword evidence="4" id="KW-0963">Cytoplasm</keyword>
<feature type="compositionally biased region" description="Polar residues" evidence="9">
    <location>
        <begin position="205"/>
        <end position="217"/>
    </location>
</feature>
<dbReference type="Gene3D" id="1.25.40.190">
    <property type="entry name" value="Actin-related protein 2/3 complex subunit 5"/>
    <property type="match status" value="1"/>
</dbReference>
<feature type="domain" description="UDENN" evidence="11">
    <location>
        <begin position="496"/>
        <end position="980"/>
    </location>
</feature>
<feature type="transmembrane region" description="Helical" evidence="10">
    <location>
        <begin position="1470"/>
        <end position="1492"/>
    </location>
</feature>
<dbReference type="STRING" id="52247.A0A4T0WY91"/>
<keyword evidence="5 10" id="KW-0812">Transmembrane</keyword>
<dbReference type="PANTHER" id="PTHR31794">
    <property type="entry name" value="AUXIN EFFLUX TRANSPORTER FAMILY PROTEIN (EUROFUNG)"/>
    <property type="match status" value="1"/>
</dbReference>
<evidence type="ECO:0000256" key="5">
    <source>
        <dbReference type="ARBA" id="ARBA00022692"/>
    </source>
</evidence>
<evidence type="ECO:0000256" key="8">
    <source>
        <dbReference type="ARBA" id="ARBA00023212"/>
    </source>
</evidence>
<dbReference type="SUPFAM" id="SSF69103">
    <property type="entry name" value="Arp2/3 complex 16 kDa subunit ARPC5"/>
    <property type="match status" value="1"/>
</dbReference>